<name>A0A644YNL6_9ZZZZ</name>
<dbReference type="Gene3D" id="2.60.40.1190">
    <property type="match status" value="1"/>
</dbReference>
<dbReference type="AlphaFoldDB" id="A0A644YNL6"/>
<accession>A0A644YNL6</accession>
<reference evidence="2" key="1">
    <citation type="submission" date="2019-08" db="EMBL/GenBank/DDBJ databases">
        <authorList>
            <person name="Kucharzyk K."/>
            <person name="Murdoch R.W."/>
            <person name="Higgins S."/>
            <person name="Loffler F."/>
        </authorList>
    </citation>
    <scope>NUCLEOTIDE SEQUENCE</scope>
</reference>
<sequence>MYTAKKMKGRILLDGVLDEPDWLSANKADNFFLVQPVDTGFPKQKSEVMLVYDDKAIYVAVVFHDTIPGKRIFESFRRDYAFNNNDNFLSVFDTFRDQTNGYTFEFSASGAISDGIRSGETKNSEWDSKVELKLKNYSDKWITEMKIPFKSIRYPANSQTWYANFGRLDLKANEKSAWAPVPRQFPHSSLAYTGVLHFEEPLPKPTMNFSLIPYIYGGYHRDYEASGQAGYRRDFGMDAKIGISTAMNLDLTYNPDFAQVEVDQQVMNIDRFELFYPEKRQFFLENSDLFANYGNTGLTPFFSRRIGLDAPVLGGARLSGKINNTFRLGFINMTTEKTTDHLARNFTVLSLQKKILARSNISFMFVNKEYLNKPDGTLLFNRVAALDFNLASKNNEWTGKVFYHRSFQPNNPDGQYAQGASVKYSKGNILISLDQAAVGDNYLVETGFVRRKNYISLSPELAYFFIPNKTVTIHGPYSKFKNYSTHQFNKLDHELDLGYKVEFRDRSSIAAGIRNYYIRLMQNFDPTHISNVFLPVGSEYNYSDFYTTFTSNNRQPLNGTATYSKGGFFNGNYEMIDTKMVYRFQPYVNFSMNVTYTHLHLPQPFENHQFWLVGPKLDITFTDKLFLTTFMQYNEQLNNTNLNIRFQWRYKPVSDLFLVYTDNYYANTREVRNRALVLKLTYWWN</sequence>
<organism evidence="2">
    <name type="scientific">bioreactor metagenome</name>
    <dbReference type="NCBI Taxonomy" id="1076179"/>
    <lineage>
        <taxon>unclassified sequences</taxon>
        <taxon>metagenomes</taxon>
        <taxon>ecological metagenomes</taxon>
    </lineage>
</organism>
<evidence type="ECO:0000259" key="1">
    <source>
        <dbReference type="Pfam" id="PF19313"/>
    </source>
</evidence>
<dbReference type="EMBL" id="VSSQ01005550">
    <property type="protein sequence ID" value="MPM29578.1"/>
    <property type="molecule type" value="Genomic_DNA"/>
</dbReference>
<gene>
    <name evidence="2" type="ORF">SDC9_76118</name>
</gene>
<proteinExistence type="predicted"/>
<dbReference type="InterPro" id="IPR045670">
    <property type="entry name" value="DUF5916"/>
</dbReference>
<dbReference type="CDD" id="cd09618">
    <property type="entry name" value="CBM9_like_2"/>
    <property type="match status" value="1"/>
</dbReference>
<evidence type="ECO:0000313" key="2">
    <source>
        <dbReference type="EMBL" id="MPM29578.1"/>
    </source>
</evidence>
<feature type="domain" description="DUF5916" evidence="1">
    <location>
        <begin position="207"/>
        <end position="308"/>
    </location>
</feature>
<dbReference type="Pfam" id="PF19313">
    <property type="entry name" value="DUF5916"/>
    <property type="match status" value="1"/>
</dbReference>
<protein>
    <recommendedName>
        <fullName evidence="1">DUF5916 domain-containing protein</fullName>
    </recommendedName>
</protein>
<dbReference type="SUPFAM" id="SSF49344">
    <property type="entry name" value="CBD9-like"/>
    <property type="match status" value="1"/>
</dbReference>
<comment type="caution">
    <text evidence="2">The sequence shown here is derived from an EMBL/GenBank/DDBJ whole genome shotgun (WGS) entry which is preliminary data.</text>
</comment>